<accession>A0A9P6BYX9</accession>
<reference evidence="1" key="1">
    <citation type="submission" date="2020-11" db="EMBL/GenBank/DDBJ databases">
        <authorList>
            <consortium name="DOE Joint Genome Institute"/>
            <person name="Ahrendt S."/>
            <person name="Riley R."/>
            <person name="Andreopoulos W."/>
            <person name="Labutti K."/>
            <person name="Pangilinan J."/>
            <person name="Ruiz-Duenas F.J."/>
            <person name="Barrasa J.M."/>
            <person name="Sanchez-Garcia M."/>
            <person name="Camarero S."/>
            <person name="Miyauchi S."/>
            <person name="Serrano A."/>
            <person name="Linde D."/>
            <person name="Babiker R."/>
            <person name="Drula E."/>
            <person name="Ayuso-Fernandez I."/>
            <person name="Pacheco R."/>
            <person name="Padilla G."/>
            <person name="Ferreira P."/>
            <person name="Barriuso J."/>
            <person name="Kellner H."/>
            <person name="Castanera R."/>
            <person name="Alfaro M."/>
            <person name="Ramirez L."/>
            <person name="Pisabarro A.G."/>
            <person name="Kuo A."/>
            <person name="Tritt A."/>
            <person name="Lipzen A."/>
            <person name="He G."/>
            <person name="Yan M."/>
            <person name="Ng V."/>
            <person name="Cullen D."/>
            <person name="Martin F."/>
            <person name="Rosso M.-N."/>
            <person name="Henrissat B."/>
            <person name="Hibbett D."/>
            <person name="Martinez A.T."/>
            <person name="Grigoriev I.V."/>
        </authorList>
    </citation>
    <scope>NUCLEOTIDE SEQUENCE</scope>
    <source>
        <strain evidence="1">MF-IS2</strain>
    </source>
</reference>
<protein>
    <submittedName>
        <fullName evidence="1">Uncharacterized protein</fullName>
    </submittedName>
</protein>
<sequence length="149" mass="16749">MYGGSSDHDYRREQYPTGSSTPLFGTQLMNEYLTVGVEQGPRGDSGLAVYFHCYQSLGTAKLAADLLKITPSIQFKKLIAVDQGCAVLVVIHERKHSVVLGEFGWRCRLSADATRKQERRNSIFHLDALGNDTYRKVYHTHALCYHGKL</sequence>
<evidence type="ECO:0000313" key="1">
    <source>
        <dbReference type="EMBL" id="KAF9442975.1"/>
    </source>
</evidence>
<comment type="caution">
    <text evidence="1">The sequence shown here is derived from an EMBL/GenBank/DDBJ whole genome shotgun (WGS) entry which is preliminary data.</text>
</comment>
<dbReference type="EMBL" id="MU151537">
    <property type="protein sequence ID" value="KAF9442975.1"/>
    <property type="molecule type" value="Genomic_DNA"/>
</dbReference>
<organism evidence="1 2">
    <name type="scientific">Macrolepiota fuliginosa MF-IS2</name>
    <dbReference type="NCBI Taxonomy" id="1400762"/>
    <lineage>
        <taxon>Eukaryota</taxon>
        <taxon>Fungi</taxon>
        <taxon>Dikarya</taxon>
        <taxon>Basidiomycota</taxon>
        <taxon>Agaricomycotina</taxon>
        <taxon>Agaricomycetes</taxon>
        <taxon>Agaricomycetidae</taxon>
        <taxon>Agaricales</taxon>
        <taxon>Agaricineae</taxon>
        <taxon>Agaricaceae</taxon>
        <taxon>Macrolepiota</taxon>
    </lineage>
</organism>
<keyword evidence="2" id="KW-1185">Reference proteome</keyword>
<name>A0A9P6BYX9_9AGAR</name>
<dbReference type="Proteomes" id="UP000807342">
    <property type="component" value="Unassembled WGS sequence"/>
</dbReference>
<gene>
    <name evidence="1" type="ORF">P691DRAFT_844550</name>
</gene>
<evidence type="ECO:0000313" key="2">
    <source>
        <dbReference type="Proteomes" id="UP000807342"/>
    </source>
</evidence>
<dbReference type="AlphaFoldDB" id="A0A9P6BYX9"/>
<proteinExistence type="predicted"/>